<dbReference type="Gene3D" id="3.40.50.300">
    <property type="entry name" value="P-loop containing nucleotide triphosphate hydrolases"/>
    <property type="match status" value="1"/>
</dbReference>
<comment type="caution">
    <text evidence="4">The sequence shown here is derived from an EMBL/GenBank/DDBJ whole genome shotgun (WGS) entry which is preliminary data.</text>
</comment>
<keyword evidence="2 4" id="KW-0067">ATP-binding</keyword>
<dbReference type="PROSITE" id="PS50893">
    <property type="entry name" value="ABC_TRANSPORTER_2"/>
    <property type="match status" value="1"/>
</dbReference>
<evidence type="ECO:0000259" key="3">
    <source>
        <dbReference type="PROSITE" id="PS50893"/>
    </source>
</evidence>
<dbReference type="InterPro" id="IPR017871">
    <property type="entry name" value="ABC_transporter-like_CS"/>
</dbReference>
<dbReference type="SMART" id="SM00382">
    <property type="entry name" value="AAA"/>
    <property type="match status" value="1"/>
</dbReference>
<accession>A0A1J5JDH0</accession>
<sequence>MVNDNSSVIIEARDLMKSFGPIRAVDHIDLQVKKGEIFGLVGPDGAGKTTTMRMLATILPADAGAISVLGYDGRREAERIKEHIGYMPQRFSLYGDLTVIENLEFYAEIYGVSRQVREQRKKDLLEWANLTRHSYKLTDQLSGGMKQKLALACNLIHEPAVLFLDEPSTGVDPVARRDFWRILFRLREEGATIMVSTPYMDEAERCDRIAFTYNGRILTCSTPAAVKNLFRGQLLLLRAETIAMLHAARDYLRREHLLADVLIYGDALHLVTDDALETARLLPGLLDRQGIRVTHLQPIPPSLEDTFAYLVRQAGGFAGRESA</sequence>
<dbReference type="Proteomes" id="UP000182743">
    <property type="component" value="Unassembled WGS sequence"/>
</dbReference>
<dbReference type="CDD" id="cd03230">
    <property type="entry name" value="ABC_DR_subfamily_A"/>
    <property type="match status" value="1"/>
</dbReference>
<dbReference type="SUPFAM" id="SSF52540">
    <property type="entry name" value="P-loop containing nucleoside triphosphate hydrolases"/>
    <property type="match status" value="1"/>
</dbReference>
<evidence type="ECO:0000313" key="4">
    <source>
        <dbReference type="EMBL" id="OIQ07566.1"/>
    </source>
</evidence>
<dbReference type="EMBL" id="MIHH01000060">
    <property type="protein sequence ID" value="OIQ07566.1"/>
    <property type="molecule type" value="Genomic_DNA"/>
</dbReference>
<dbReference type="GO" id="GO:0016887">
    <property type="term" value="F:ATP hydrolysis activity"/>
    <property type="evidence" value="ECO:0007669"/>
    <property type="project" value="InterPro"/>
</dbReference>
<protein>
    <submittedName>
        <fullName evidence="4">Putative ABC transporter ATP-binding protein YbhF</fullName>
    </submittedName>
</protein>
<gene>
    <name evidence="4" type="primary">ybhF_3</name>
    <name evidence="4" type="ORF">MOOR_28290</name>
</gene>
<keyword evidence="1" id="KW-0547">Nucleotide-binding</keyword>
<evidence type="ECO:0000256" key="2">
    <source>
        <dbReference type="ARBA" id="ARBA00022840"/>
    </source>
</evidence>
<dbReference type="InterPro" id="IPR027417">
    <property type="entry name" value="P-loop_NTPase"/>
</dbReference>
<dbReference type="AlphaFoldDB" id="A0A1J5JDH0"/>
<dbReference type="GO" id="GO:0005524">
    <property type="term" value="F:ATP binding"/>
    <property type="evidence" value="ECO:0007669"/>
    <property type="project" value="UniProtKB-KW"/>
</dbReference>
<evidence type="ECO:0000256" key="1">
    <source>
        <dbReference type="ARBA" id="ARBA00022741"/>
    </source>
</evidence>
<dbReference type="PROSITE" id="PS00211">
    <property type="entry name" value="ABC_TRANSPORTER_1"/>
    <property type="match status" value="1"/>
</dbReference>
<organism evidence="4 5">
    <name type="scientific">Neomoorella thermoacetica</name>
    <name type="common">Clostridium thermoaceticum</name>
    <dbReference type="NCBI Taxonomy" id="1525"/>
    <lineage>
        <taxon>Bacteria</taxon>
        <taxon>Bacillati</taxon>
        <taxon>Bacillota</taxon>
        <taxon>Clostridia</taxon>
        <taxon>Neomoorellales</taxon>
        <taxon>Neomoorellaceae</taxon>
        <taxon>Neomoorella</taxon>
    </lineage>
</organism>
<dbReference type="InterPro" id="IPR003593">
    <property type="entry name" value="AAA+_ATPase"/>
</dbReference>
<dbReference type="RefSeq" id="WP_071521677.1">
    <property type="nucleotide sequence ID" value="NZ_MIHH01000060.1"/>
</dbReference>
<dbReference type="PANTHER" id="PTHR43038">
    <property type="entry name" value="ATP-BINDING CASSETTE, SUB-FAMILY H, MEMBER 1"/>
    <property type="match status" value="1"/>
</dbReference>
<dbReference type="PANTHER" id="PTHR43038:SF3">
    <property type="entry name" value="ABC TRANSPORTER G FAMILY MEMBER 20 ISOFORM X1"/>
    <property type="match status" value="1"/>
</dbReference>
<feature type="domain" description="ABC transporter" evidence="3">
    <location>
        <begin position="10"/>
        <end position="239"/>
    </location>
</feature>
<name>A0A1J5JDH0_NEOTH</name>
<dbReference type="Pfam" id="PF00005">
    <property type="entry name" value="ABC_tran"/>
    <property type="match status" value="1"/>
</dbReference>
<dbReference type="InterPro" id="IPR003439">
    <property type="entry name" value="ABC_transporter-like_ATP-bd"/>
</dbReference>
<evidence type="ECO:0000313" key="5">
    <source>
        <dbReference type="Proteomes" id="UP000182743"/>
    </source>
</evidence>
<proteinExistence type="predicted"/>
<reference evidence="4 5" key="1">
    <citation type="submission" date="2016-08" db="EMBL/GenBank/DDBJ databases">
        <title>Genome-based comparison of Moorella thermoacetic strains.</title>
        <authorList>
            <person name="Poehlein A."/>
            <person name="Bengelsdorf F.R."/>
            <person name="Esser C."/>
            <person name="Duerre P."/>
            <person name="Daniel R."/>
        </authorList>
    </citation>
    <scope>NUCLEOTIDE SEQUENCE [LARGE SCALE GENOMIC DNA]</scope>
    <source>
        <strain evidence="4 5">DSM 11768</strain>
    </source>
</reference>